<keyword evidence="2" id="KW-0378">Hydrolase</keyword>
<gene>
    <name evidence="4" type="ORF">JK386_02525</name>
</gene>
<feature type="binding site" evidence="3">
    <location>
        <position position="55"/>
    </location>
    <ligand>
        <name>Mg(2+)</name>
        <dbReference type="ChEBI" id="CHEBI:18420"/>
        <label>1</label>
    </ligand>
</feature>
<keyword evidence="5" id="KW-1185">Reference proteome</keyword>
<dbReference type="InterPro" id="IPR029021">
    <property type="entry name" value="Prot-tyrosine_phosphatase-like"/>
</dbReference>
<evidence type="ECO:0000256" key="3">
    <source>
        <dbReference type="PIRSR" id="PIRSR605502-1"/>
    </source>
</evidence>
<evidence type="ECO:0000256" key="2">
    <source>
        <dbReference type="ARBA" id="ARBA00022801"/>
    </source>
</evidence>
<feature type="binding site" evidence="3">
    <location>
        <position position="57"/>
    </location>
    <ligand>
        <name>Mg(2+)</name>
        <dbReference type="ChEBI" id="CHEBI:18420"/>
        <label>1</label>
    </ligand>
</feature>
<dbReference type="GO" id="GO:0016787">
    <property type="term" value="F:hydrolase activity"/>
    <property type="evidence" value="ECO:0007669"/>
    <property type="project" value="UniProtKB-KW"/>
</dbReference>
<organism evidence="4 5">
    <name type="scientific">Nocardioides faecalis</name>
    <dbReference type="NCBI Taxonomy" id="2803858"/>
    <lineage>
        <taxon>Bacteria</taxon>
        <taxon>Bacillati</taxon>
        <taxon>Actinomycetota</taxon>
        <taxon>Actinomycetes</taxon>
        <taxon>Propionibacteriales</taxon>
        <taxon>Nocardioidaceae</taxon>
        <taxon>Nocardioides</taxon>
    </lineage>
</organism>
<name>A0A938XYX6_9ACTN</name>
<feature type="binding site" evidence="3">
    <location>
        <position position="270"/>
    </location>
    <ligand>
        <name>Mg(2+)</name>
        <dbReference type="ChEBI" id="CHEBI:18420"/>
        <label>1</label>
    </ligand>
</feature>
<dbReference type="CDD" id="cd14498">
    <property type="entry name" value="DSP"/>
    <property type="match status" value="1"/>
</dbReference>
<evidence type="ECO:0000313" key="4">
    <source>
        <dbReference type="EMBL" id="MBM9458761.1"/>
    </source>
</evidence>
<dbReference type="GO" id="GO:0046872">
    <property type="term" value="F:metal ion binding"/>
    <property type="evidence" value="ECO:0007669"/>
    <property type="project" value="UniProtKB-KW"/>
</dbReference>
<dbReference type="InterPro" id="IPR036705">
    <property type="entry name" value="Ribosyl_crysJ1_sf"/>
</dbReference>
<keyword evidence="3" id="KW-0460">Magnesium</keyword>
<dbReference type="InterPro" id="IPR005502">
    <property type="entry name" value="Ribosyl_crysJ1"/>
</dbReference>
<dbReference type="SUPFAM" id="SSF101478">
    <property type="entry name" value="ADP-ribosylglycohydrolase"/>
    <property type="match status" value="1"/>
</dbReference>
<comment type="caution">
    <text evidence="4">The sequence shown here is derived from an EMBL/GenBank/DDBJ whole genome shotgun (WGS) entry which is preliminary data.</text>
</comment>
<evidence type="ECO:0000313" key="5">
    <source>
        <dbReference type="Proteomes" id="UP000663791"/>
    </source>
</evidence>
<reference evidence="4" key="1">
    <citation type="submission" date="2021-01" db="EMBL/GenBank/DDBJ databases">
        <title>Novel species in genus Nocardioides.</title>
        <authorList>
            <person name="Zhang G."/>
        </authorList>
    </citation>
    <scope>NUCLEOTIDE SEQUENCE</scope>
    <source>
        <strain evidence="4">Zg-536</strain>
    </source>
</reference>
<dbReference type="InterPro" id="IPR050792">
    <property type="entry name" value="ADP-ribosylglycohydrolase"/>
</dbReference>
<comment type="similarity">
    <text evidence="1">Belongs to the ADP-ribosylglycohydrolase family.</text>
</comment>
<proteinExistence type="inferred from homology"/>
<dbReference type="Gene3D" id="3.90.190.10">
    <property type="entry name" value="Protein tyrosine phosphatase superfamily"/>
    <property type="match status" value="1"/>
</dbReference>
<dbReference type="Pfam" id="PF03747">
    <property type="entry name" value="ADP_ribosyl_GH"/>
    <property type="match status" value="1"/>
</dbReference>
<protein>
    <submittedName>
        <fullName evidence="4">ADP-ribosylglycohydrolase family protein</fullName>
    </submittedName>
</protein>
<dbReference type="SUPFAM" id="SSF52799">
    <property type="entry name" value="(Phosphotyrosine protein) phosphatases II"/>
    <property type="match status" value="1"/>
</dbReference>
<dbReference type="EMBL" id="JAERTX010000002">
    <property type="protein sequence ID" value="MBM9458761.1"/>
    <property type="molecule type" value="Genomic_DNA"/>
</dbReference>
<keyword evidence="3" id="KW-0479">Metal-binding</keyword>
<evidence type="ECO:0000256" key="1">
    <source>
        <dbReference type="ARBA" id="ARBA00010702"/>
    </source>
</evidence>
<dbReference type="Gene3D" id="1.10.4080.10">
    <property type="entry name" value="ADP-ribosylation/Crystallin J1"/>
    <property type="match status" value="1"/>
</dbReference>
<feature type="binding site" evidence="3">
    <location>
        <position position="269"/>
    </location>
    <ligand>
        <name>Mg(2+)</name>
        <dbReference type="ChEBI" id="CHEBI:18420"/>
        <label>1</label>
    </ligand>
</feature>
<dbReference type="RefSeq" id="WP_205290082.1">
    <property type="nucleotide sequence ID" value="NZ_CP074406.1"/>
</dbReference>
<dbReference type="Proteomes" id="UP000663791">
    <property type="component" value="Unassembled WGS sequence"/>
</dbReference>
<accession>A0A938XYX6</accession>
<feature type="binding site" evidence="3">
    <location>
        <position position="56"/>
    </location>
    <ligand>
        <name>Mg(2+)</name>
        <dbReference type="ChEBI" id="CHEBI:18420"/>
        <label>1</label>
    </ligand>
</feature>
<feature type="binding site" evidence="3">
    <location>
        <position position="267"/>
    </location>
    <ligand>
        <name>Mg(2+)</name>
        <dbReference type="ChEBI" id="CHEBI:18420"/>
        <label>1</label>
    </ligand>
</feature>
<dbReference type="PANTHER" id="PTHR16222">
    <property type="entry name" value="ADP-RIBOSYLGLYCOHYDROLASE"/>
    <property type="match status" value="1"/>
</dbReference>
<dbReference type="PANTHER" id="PTHR16222:SF24">
    <property type="entry name" value="ADP-RIBOSYLHYDROLASE ARH3"/>
    <property type="match status" value="1"/>
</dbReference>
<comment type="cofactor">
    <cofactor evidence="3">
        <name>Mg(2+)</name>
        <dbReference type="ChEBI" id="CHEBI:18420"/>
    </cofactor>
    <text evidence="3">Binds 2 magnesium ions per subunit.</text>
</comment>
<dbReference type="AlphaFoldDB" id="A0A938XYX6"/>
<sequence length="485" mass="51196">MKLSSAQLDRAIGVVVASAAGDALGAGYEFAPIPDGLVPEMIGGGLGNFEPGEWTDDTAQAMAIAAVAADGLDLRTPEALDRIAQGFADWYANGPADVGFQTAEVLRLAGRTPTGAEMAHAARRVHERRGRSAGNGSLMRTGPVALAHLDDPDALVEAAMAVSALTHHEVVAQEACAVWCLMIRHAVLHGTLPSWPDIEPWSPKPTYWGDVLSQAETLAPSAFTNNAWAVGALQAAWSAVHHTPVPAPNSCAHLVDALGTAIRIGNDTDTVAAIAGALIGARWGASAVPARWRRILHGWPGATAKGLEKVGHLAATRAEPGHHGWPMIDHIDYTGWQAGGTTLVRHPHDPGVWLSDATALSELPAEVDAVVSLCLVGRRQIPDHIESVGFRLIDMVDPTANPNLDFTIRDAAETIAALRAEGKTVLLHCVAAQSRTPTVGAAYSMLRGVDDDRALAEVCSALPRAHPNRAFRTALKRLADKEIRD</sequence>